<dbReference type="InterPro" id="IPR006439">
    <property type="entry name" value="HAD-SF_hydro_IA"/>
</dbReference>
<organism evidence="3 4">
    <name type="scientific">Blastococcus goldschmidtiae</name>
    <dbReference type="NCBI Taxonomy" id="3075546"/>
    <lineage>
        <taxon>Bacteria</taxon>
        <taxon>Bacillati</taxon>
        <taxon>Actinomycetota</taxon>
        <taxon>Actinomycetes</taxon>
        <taxon>Geodermatophilales</taxon>
        <taxon>Geodermatophilaceae</taxon>
        <taxon>Blastococcus</taxon>
    </lineage>
</organism>
<dbReference type="PRINTS" id="PR00413">
    <property type="entry name" value="HADHALOGNASE"/>
</dbReference>
<keyword evidence="4" id="KW-1185">Reference proteome</keyword>
<dbReference type="Pfam" id="PF00702">
    <property type="entry name" value="Hydrolase"/>
    <property type="match status" value="1"/>
</dbReference>
<dbReference type="InterPro" id="IPR036412">
    <property type="entry name" value="HAD-like_sf"/>
</dbReference>
<sequence>MRVSGGRLREPKAEEFVEGPGAPEIPCAHRHRVDRHARWCTPAYRQDFSRRRGGPAGPNSRSASSFRRTLERPWRRSLRRKYRALLLDVYGTLVHEDDDILRPICEQVAELGGVEAGAVAHEWWRLFREATVAAYGDAFRLQRDLSQDTLAETMRLFGVHGDAVALCREQVNFWRFPPIFEDTPPFLEEVRVPVCIVSNIDRHDLESAMAHHGMVVQAVVTSEDARAYKPRPEPFARALSALGLRPEDVLHVGDSPSADVGGAGALGIDTAWINRSGRRPPEGCRPTITVSSLRELLLRLRG</sequence>
<dbReference type="SFLD" id="SFLDS00003">
    <property type="entry name" value="Haloacid_Dehalogenase"/>
    <property type="match status" value="1"/>
</dbReference>
<name>A0ABU2K9D6_9ACTN</name>
<reference evidence="4" key="1">
    <citation type="submission" date="2023-07" db="EMBL/GenBank/DDBJ databases">
        <title>30 novel species of actinomycetes from the DSMZ collection.</title>
        <authorList>
            <person name="Nouioui I."/>
        </authorList>
    </citation>
    <scope>NUCLEOTIDE SEQUENCE [LARGE SCALE GENOMIC DNA]</scope>
    <source>
        <strain evidence="4">DSM 46792</strain>
    </source>
</reference>
<dbReference type="Proteomes" id="UP001183222">
    <property type="component" value="Unassembled WGS sequence"/>
</dbReference>
<dbReference type="EMBL" id="JAVREI010000008">
    <property type="protein sequence ID" value="MDT0276809.1"/>
    <property type="molecule type" value="Genomic_DNA"/>
</dbReference>
<evidence type="ECO:0000256" key="2">
    <source>
        <dbReference type="SAM" id="MobiDB-lite"/>
    </source>
</evidence>
<dbReference type="RefSeq" id="WP_311345622.1">
    <property type="nucleotide sequence ID" value="NZ_JAVREI010000008.1"/>
</dbReference>
<evidence type="ECO:0000313" key="3">
    <source>
        <dbReference type="EMBL" id="MDT0276809.1"/>
    </source>
</evidence>
<dbReference type="Gene3D" id="1.10.150.750">
    <property type="match status" value="1"/>
</dbReference>
<gene>
    <name evidence="3" type="ORF">RM425_12930</name>
</gene>
<dbReference type="SUPFAM" id="SSF56784">
    <property type="entry name" value="HAD-like"/>
    <property type="match status" value="1"/>
</dbReference>
<dbReference type="SFLD" id="SFLDG01129">
    <property type="entry name" value="C1.5:_HAD__Beta-PGM__Phosphata"/>
    <property type="match status" value="1"/>
</dbReference>
<protein>
    <submittedName>
        <fullName evidence="3">HAD-IA family hydrolase</fullName>
    </submittedName>
</protein>
<evidence type="ECO:0000313" key="4">
    <source>
        <dbReference type="Proteomes" id="UP001183222"/>
    </source>
</evidence>
<proteinExistence type="predicted"/>
<dbReference type="GO" id="GO:0016787">
    <property type="term" value="F:hydrolase activity"/>
    <property type="evidence" value="ECO:0007669"/>
    <property type="project" value="UniProtKB-KW"/>
</dbReference>
<comment type="caution">
    <text evidence="3">The sequence shown here is derived from an EMBL/GenBank/DDBJ whole genome shotgun (WGS) entry which is preliminary data.</text>
</comment>
<evidence type="ECO:0000256" key="1">
    <source>
        <dbReference type="ARBA" id="ARBA00022801"/>
    </source>
</evidence>
<accession>A0ABU2K9D6</accession>
<dbReference type="PANTHER" id="PTHR43316:SF3">
    <property type="entry name" value="HALOACID DEHALOGENASE, TYPE II (AFU_ORTHOLOGUE AFUA_2G07750)-RELATED"/>
    <property type="match status" value="1"/>
</dbReference>
<dbReference type="Gene3D" id="3.40.50.1000">
    <property type="entry name" value="HAD superfamily/HAD-like"/>
    <property type="match status" value="1"/>
</dbReference>
<dbReference type="NCBIfam" id="TIGR01549">
    <property type="entry name" value="HAD-SF-IA-v1"/>
    <property type="match status" value="1"/>
</dbReference>
<keyword evidence="1 3" id="KW-0378">Hydrolase</keyword>
<dbReference type="InterPro" id="IPR023214">
    <property type="entry name" value="HAD_sf"/>
</dbReference>
<dbReference type="PANTHER" id="PTHR43316">
    <property type="entry name" value="HYDROLASE, HALOACID DELAHOGENASE-RELATED"/>
    <property type="match status" value="1"/>
</dbReference>
<feature type="region of interest" description="Disordered" evidence="2">
    <location>
        <begin position="1"/>
        <end position="21"/>
    </location>
</feature>
<dbReference type="InterPro" id="IPR051540">
    <property type="entry name" value="S-2-haloacid_dehalogenase"/>
</dbReference>